<dbReference type="InterPro" id="IPR006626">
    <property type="entry name" value="PbH1"/>
</dbReference>
<feature type="transmembrane region" description="Helical" evidence="1">
    <location>
        <begin position="531"/>
        <end position="548"/>
    </location>
</feature>
<dbReference type="Gene3D" id="2.160.20.10">
    <property type="entry name" value="Single-stranded right-handed beta-helix, Pectin lyase-like"/>
    <property type="match status" value="1"/>
</dbReference>
<feature type="transmembrane region" description="Helical" evidence="1">
    <location>
        <begin position="595"/>
        <end position="613"/>
    </location>
</feature>
<gene>
    <name evidence="3" type="ORF">ACFPZ3_22110</name>
</gene>
<evidence type="ECO:0000256" key="2">
    <source>
        <dbReference type="SAM" id="SignalP"/>
    </source>
</evidence>
<name>A0ABW1CMJ0_9ACTN</name>
<feature type="transmembrane region" description="Helical" evidence="1">
    <location>
        <begin position="620"/>
        <end position="646"/>
    </location>
</feature>
<feature type="transmembrane region" description="Helical" evidence="1">
    <location>
        <begin position="652"/>
        <end position="670"/>
    </location>
</feature>
<feature type="chain" id="PRO_5045378310" evidence="2">
    <location>
        <begin position="27"/>
        <end position="688"/>
    </location>
</feature>
<feature type="transmembrane region" description="Helical" evidence="1">
    <location>
        <begin position="568"/>
        <end position="589"/>
    </location>
</feature>
<protein>
    <submittedName>
        <fullName evidence="3">Right-handed parallel beta-helix repeat-containing protein</fullName>
    </submittedName>
</protein>
<keyword evidence="2" id="KW-0732">Signal</keyword>
<dbReference type="RefSeq" id="WP_379516087.1">
    <property type="nucleotide sequence ID" value="NZ_JBHSPA010000026.1"/>
</dbReference>
<evidence type="ECO:0000313" key="4">
    <source>
        <dbReference type="Proteomes" id="UP001596058"/>
    </source>
</evidence>
<sequence>MPPIRKIAIVVMLATGLLLPGGAALAHEERPVTLPDGTGTVPVLRMGEPDLLVCKTDKADFERRIANFPAGLKARNLDLFAKCQRQGARHVQEAVDRVDRPGMTIAILPGLYREEPSQTAPTGDCAQLPARWSTWGYQILSYEQQLQCPHNQNLVAILGKQDLQIEGTGAGPLDVVIDAEYRKLNAIRADRTDGVYFRNLTAQRTTFNSVYVLETDGFVIDHVLTRWNDEYGFLTFASDHGLYTDCEAYGNGDGGLYPGSASNLNEGKGHTVPRYAIEIRRCKSHDNALGYSGTAGDSLWVHDNEFYDNMVGATMDSLWPSHPGLPQNHAKFENNKIYDNNRDYYRYTRDGTCAKPTAERGYERGVVCSQVGVPPGTGVIVAGGNYNVFANNRIWGHRRAAFHLFGVPAFIRGENDLARQADTSDFNRYEGNVFGVGPSGERRPNGLDVWWDGQGTGNCWQGDTGASTPVVLPVCAAAAPALSGGASRVLAEPVKLTKLYLCADFSASEARLPAGCDWFGASGPAKVEAQLALGGSLVLGLLAGLFWWRSRRYARRHGGLRAGGGHRLIVAGTVAGALGLVLDVVAAVASSAMQTGVALLLMGAWWLCLGWALRAGRPVFGWFTIVVGALACVDAFDRLVYLIPVIPLGPGWIRGVVTGFWVLCAVVVLAPRRGRAEVERTAEAEVPA</sequence>
<evidence type="ECO:0000313" key="3">
    <source>
        <dbReference type="EMBL" id="MFC5826572.1"/>
    </source>
</evidence>
<keyword evidence="4" id="KW-1185">Reference proteome</keyword>
<keyword evidence="1" id="KW-0472">Membrane</keyword>
<dbReference type="Proteomes" id="UP001596058">
    <property type="component" value="Unassembled WGS sequence"/>
</dbReference>
<evidence type="ECO:0000256" key="1">
    <source>
        <dbReference type="SAM" id="Phobius"/>
    </source>
</evidence>
<keyword evidence="1" id="KW-1133">Transmembrane helix</keyword>
<comment type="caution">
    <text evidence="3">The sequence shown here is derived from an EMBL/GenBank/DDBJ whole genome shotgun (WGS) entry which is preliminary data.</text>
</comment>
<accession>A0ABW1CMJ0</accession>
<feature type="signal peptide" evidence="2">
    <location>
        <begin position="1"/>
        <end position="26"/>
    </location>
</feature>
<dbReference type="InterPro" id="IPR011050">
    <property type="entry name" value="Pectin_lyase_fold/virulence"/>
</dbReference>
<dbReference type="EMBL" id="JBHSPA010000026">
    <property type="protein sequence ID" value="MFC5826572.1"/>
    <property type="molecule type" value="Genomic_DNA"/>
</dbReference>
<proteinExistence type="predicted"/>
<dbReference type="SMART" id="SM00710">
    <property type="entry name" value="PbH1"/>
    <property type="match status" value="5"/>
</dbReference>
<reference evidence="4" key="1">
    <citation type="journal article" date="2019" name="Int. J. Syst. Evol. Microbiol.">
        <title>The Global Catalogue of Microorganisms (GCM) 10K type strain sequencing project: providing services to taxonomists for standard genome sequencing and annotation.</title>
        <authorList>
            <consortium name="The Broad Institute Genomics Platform"/>
            <consortium name="The Broad Institute Genome Sequencing Center for Infectious Disease"/>
            <person name="Wu L."/>
            <person name="Ma J."/>
        </authorList>
    </citation>
    <scope>NUCLEOTIDE SEQUENCE [LARGE SCALE GENOMIC DNA]</scope>
    <source>
        <strain evidence="4">CCUG 53903</strain>
    </source>
</reference>
<dbReference type="SUPFAM" id="SSF51126">
    <property type="entry name" value="Pectin lyase-like"/>
    <property type="match status" value="1"/>
</dbReference>
<dbReference type="InterPro" id="IPR012334">
    <property type="entry name" value="Pectin_lyas_fold"/>
</dbReference>
<organism evidence="3 4">
    <name type="scientific">Nonomuraea insulae</name>
    <dbReference type="NCBI Taxonomy" id="1616787"/>
    <lineage>
        <taxon>Bacteria</taxon>
        <taxon>Bacillati</taxon>
        <taxon>Actinomycetota</taxon>
        <taxon>Actinomycetes</taxon>
        <taxon>Streptosporangiales</taxon>
        <taxon>Streptosporangiaceae</taxon>
        <taxon>Nonomuraea</taxon>
    </lineage>
</organism>
<keyword evidence="1" id="KW-0812">Transmembrane</keyword>